<dbReference type="EMBL" id="SRLO01001369">
    <property type="protein sequence ID" value="TNN38462.1"/>
    <property type="molecule type" value="Genomic_DNA"/>
</dbReference>
<proteinExistence type="predicted"/>
<organism evidence="2 3">
    <name type="scientific">Liparis tanakae</name>
    <name type="common">Tanaka's snailfish</name>
    <dbReference type="NCBI Taxonomy" id="230148"/>
    <lineage>
        <taxon>Eukaryota</taxon>
        <taxon>Metazoa</taxon>
        <taxon>Chordata</taxon>
        <taxon>Craniata</taxon>
        <taxon>Vertebrata</taxon>
        <taxon>Euteleostomi</taxon>
        <taxon>Actinopterygii</taxon>
        <taxon>Neopterygii</taxon>
        <taxon>Teleostei</taxon>
        <taxon>Neoteleostei</taxon>
        <taxon>Acanthomorphata</taxon>
        <taxon>Eupercaria</taxon>
        <taxon>Perciformes</taxon>
        <taxon>Cottioidei</taxon>
        <taxon>Cottales</taxon>
        <taxon>Liparidae</taxon>
        <taxon>Liparis</taxon>
    </lineage>
</organism>
<feature type="region of interest" description="Disordered" evidence="1">
    <location>
        <begin position="73"/>
        <end position="95"/>
    </location>
</feature>
<comment type="caution">
    <text evidence="2">The sequence shown here is derived from an EMBL/GenBank/DDBJ whole genome shotgun (WGS) entry which is preliminary data.</text>
</comment>
<gene>
    <name evidence="2" type="ORF">EYF80_051364</name>
</gene>
<dbReference type="Proteomes" id="UP000314294">
    <property type="component" value="Unassembled WGS sequence"/>
</dbReference>
<keyword evidence="3" id="KW-1185">Reference proteome</keyword>
<accession>A0A4Z2FDK3</accession>
<reference evidence="2 3" key="1">
    <citation type="submission" date="2019-03" db="EMBL/GenBank/DDBJ databases">
        <title>First draft genome of Liparis tanakae, snailfish: a comprehensive survey of snailfish specific genes.</title>
        <authorList>
            <person name="Kim W."/>
            <person name="Song I."/>
            <person name="Jeong J.-H."/>
            <person name="Kim D."/>
            <person name="Kim S."/>
            <person name="Ryu S."/>
            <person name="Song J.Y."/>
            <person name="Lee S.K."/>
        </authorList>
    </citation>
    <scope>NUCLEOTIDE SEQUENCE [LARGE SCALE GENOMIC DNA]</scope>
    <source>
        <tissue evidence="2">Muscle</tissue>
    </source>
</reference>
<evidence type="ECO:0000313" key="3">
    <source>
        <dbReference type="Proteomes" id="UP000314294"/>
    </source>
</evidence>
<dbReference type="AlphaFoldDB" id="A0A4Z2FDK3"/>
<sequence length="95" mass="10758">MAVNSWREISANVGVQVDSKRCTKCSVIPPIEHLIPRDNTHHCDAHRQQNGFDPEPHVSDTLRLPCREGKLTDAVQRRTTHGREAGRDSRYHAPP</sequence>
<evidence type="ECO:0000313" key="2">
    <source>
        <dbReference type="EMBL" id="TNN38462.1"/>
    </source>
</evidence>
<feature type="compositionally biased region" description="Basic and acidic residues" evidence="1">
    <location>
        <begin position="81"/>
        <end position="95"/>
    </location>
</feature>
<name>A0A4Z2FDK3_9TELE</name>
<protein>
    <submittedName>
        <fullName evidence="2">Uncharacterized protein</fullName>
    </submittedName>
</protein>
<evidence type="ECO:0000256" key="1">
    <source>
        <dbReference type="SAM" id="MobiDB-lite"/>
    </source>
</evidence>